<evidence type="ECO:0000313" key="4">
    <source>
        <dbReference type="EMBL" id="CAD8793096.1"/>
    </source>
</evidence>
<name>A0A7S0VPY4_9CHLO</name>
<dbReference type="PANTHER" id="PTHR46581">
    <property type="entry name" value="ARABINOSYLTRANSFERASE RRA3"/>
    <property type="match status" value="1"/>
</dbReference>
<protein>
    <recommendedName>
        <fullName evidence="2">Glycosyltransferase</fullName>
        <ecNumber evidence="2">2.4.2.-</ecNumber>
    </recommendedName>
</protein>
<evidence type="ECO:0000256" key="1">
    <source>
        <dbReference type="ARBA" id="ARBA00007033"/>
    </source>
</evidence>
<organism evidence="4">
    <name type="scientific">Polytomella parva</name>
    <dbReference type="NCBI Taxonomy" id="51329"/>
    <lineage>
        <taxon>Eukaryota</taxon>
        <taxon>Viridiplantae</taxon>
        <taxon>Chlorophyta</taxon>
        <taxon>core chlorophytes</taxon>
        <taxon>Chlorophyceae</taxon>
        <taxon>CS clade</taxon>
        <taxon>Chlamydomonadales</taxon>
        <taxon>Chlamydomonadaceae</taxon>
        <taxon>Polytomella</taxon>
    </lineage>
</organism>
<dbReference type="Gene3D" id="3.90.550.10">
    <property type="entry name" value="Spore Coat Polysaccharide Biosynthesis Protein SpsA, Chain A"/>
    <property type="match status" value="1"/>
</dbReference>
<keyword evidence="2" id="KW-0333">Golgi apparatus</keyword>
<dbReference type="InterPro" id="IPR029044">
    <property type="entry name" value="Nucleotide-diphossugar_trans"/>
</dbReference>
<sequence length="336" mass="38647">MLWHYNYSLCNYFNAKMNSKKAIALFVSILALMFGRAYADKGAIMTDVKPLLERVAVNYEVMAAVSNHALISHDGSSGMLRMWIDGCIRAGVKNMFVIALDDQVAETVANLGVNVWRTDPVKTKDKVMSNHGISALKFQLVEQILSFGYSVLLSDVDIVVLQNPFNFLYRDEDVESLSDGFDAPTAYGWDDVFDDPKMGWSRYAHGFHIFSLNSGLFYIRNNEKTINLMRRITDRLNKETAWDQAVFNQEIFSPSHGEYRSAHISLRIMNMDNFLNSKRLFQTIRHDQYYANHMPVMVHVNYHPDKFERMQSVWKRYIEGDLHALDSYPLGSCTNC</sequence>
<feature type="domain" description="Nucleotide-diphospho-sugar transferase" evidence="3">
    <location>
        <begin position="92"/>
        <end position="309"/>
    </location>
</feature>
<keyword evidence="2" id="KW-0328">Glycosyltransferase</keyword>
<dbReference type="GO" id="GO:0071555">
    <property type="term" value="P:cell wall organization"/>
    <property type="evidence" value="ECO:0007669"/>
    <property type="project" value="UniProtKB-KW"/>
</dbReference>
<comment type="subcellular location">
    <subcellularLocation>
        <location evidence="2">Golgi apparatus membrane</location>
        <topology evidence="2">Single-pass type II membrane protein</topology>
    </subcellularLocation>
</comment>
<keyword evidence="2" id="KW-0808">Transferase</keyword>
<dbReference type="GO" id="GO:0000139">
    <property type="term" value="C:Golgi membrane"/>
    <property type="evidence" value="ECO:0007669"/>
    <property type="project" value="UniProtKB-SubCell"/>
</dbReference>
<dbReference type="GO" id="GO:0016757">
    <property type="term" value="F:glycosyltransferase activity"/>
    <property type="evidence" value="ECO:0007669"/>
    <property type="project" value="UniProtKB-KW"/>
</dbReference>
<dbReference type="EMBL" id="HBFM01034060">
    <property type="protein sequence ID" value="CAD8793096.1"/>
    <property type="molecule type" value="Transcribed_RNA"/>
</dbReference>
<keyword evidence="2" id="KW-0735">Signal-anchor</keyword>
<proteinExistence type="inferred from homology"/>
<comment type="similarity">
    <text evidence="1 2">Belongs to the glycosyltransferase 77 family.</text>
</comment>
<dbReference type="Pfam" id="PF03407">
    <property type="entry name" value="Nucleotid_trans"/>
    <property type="match status" value="1"/>
</dbReference>
<dbReference type="PANTHER" id="PTHR46581:SF3">
    <property type="entry name" value="ARABINOSYLTRANSFERASE RRA3"/>
    <property type="match status" value="1"/>
</dbReference>
<reference evidence="4" key="1">
    <citation type="submission" date="2021-01" db="EMBL/GenBank/DDBJ databases">
        <authorList>
            <person name="Corre E."/>
            <person name="Pelletier E."/>
            <person name="Niang G."/>
            <person name="Scheremetjew M."/>
            <person name="Finn R."/>
            <person name="Kale V."/>
            <person name="Holt S."/>
            <person name="Cochrane G."/>
            <person name="Meng A."/>
            <person name="Brown T."/>
            <person name="Cohen L."/>
        </authorList>
    </citation>
    <scope>NUCLEOTIDE SEQUENCE</scope>
    <source>
        <strain evidence="4">SAG 63-3</strain>
    </source>
</reference>
<dbReference type="EC" id="2.4.2.-" evidence="2"/>
<dbReference type="AlphaFoldDB" id="A0A7S0VPY4"/>
<evidence type="ECO:0000256" key="2">
    <source>
        <dbReference type="RuleBase" id="RU363055"/>
    </source>
</evidence>
<dbReference type="InterPro" id="IPR005069">
    <property type="entry name" value="Nucl-diP-sugar_transferase"/>
</dbReference>
<keyword evidence="2" id="KW-0961">Cell wall biogenesis/degradation</keyword>
<keyword evidence="2" id="KW-0812">Transmembrane</keyword>
<evidence type="ECO:0000259" key="3">
    <source>
        <dbReference type="Pfam" id="PF03407"/>
    </source>
</evidence>
<accession>A0A7S0VPY4</accession>
<gene>
    <name evidence="4" type="ORF">PPAR00522_LOCUS22192</name>
</gene>
<dbReference type="InterPro" id="IPR044290">
    <property type="entry name" value="RRA1/2/3"/>
</dbReference>
<dbReference type="SUPFAM" id="SSF53448">
    <property type="entry name" value="Nucleotide-diphospho-sugar transferases"/>
    <property type="match status" value="1"/>
</dbReference>
<dbReference type="GO" id="GO:0080147">
    <property type="term" value="P:root hair cell development"/>
    <property type="evidence" value="ECO:0007669"/>
    <property type="project" value="InterPro"/>
</dbReference>